<dbReference type="PANTHER" id="PTHR11439">
    <property type="entry name" value="GAG-POL-RELATED RETROTRANSPOSON"/>
    <property type="match status" value="1"/>
</dbReference>
<comment type="caution">
    <text evidence="1">The sequence shown here is derived from an EMBL/GenBank/DDBJ whole genome shotgun (WGS) entry which is preliminary data.</text>
</comment>
<organism evidence="1 2">
    <name type="scientific">Bondarzewia mesenterica</name>
    <dbReference type="NCBI Taxonomy" id="1095465"/>
    <lineage>
        <taxon>Eukaryota</taxon>
        <taxon>Fungi</taxon>
        <taxon>Dikarya</taxon>
        <taxon>Basidiomycota</taxon>
        <taxon>Agaricomycotina</taxon>
        <taxon>Agaricomycetes</taxon>
        <taxon>Russulales</taxon>
        <taxon>Bondarzewiaceae</taxon>
        <taxon>Bondarzewia</taxon>
    </lineage>
</organism>
<dbReference type="CDD" id="cd09272">
    <property type="entry name" value="RNase_HI_RT_Ty1"/>
    <property type="match status" value="1"/>
</dbReference>
<accession>A0A4S4L4T9</accession>
<dbReference type="AlphaFoldDB" id="A0A4S4L4T9"/>
<protein>
    <recommendedName>
        <fullName evidence="3">Reverse transcriptase Ty1/copia-type domain-containing protein</fullName>
    </recommendedName>
</protein>
<proteinExistence type="predicted"/>
<evidence type="ECO:0000313" key="2">
    <source>
        <dbReference type="Proteomes" id="UP000310158"/>
    </source>
</evidence>
<dbReference type="OrthoDB" id="3344688at2759"/>
<evidence type="ECO:0008006" key="3">
    <source>
        <dbReference type="Google" id="ProtNLM"/>
    </source>
</evidence>
<sequence>MKPQNRLSTAQSPSITSEIAAMCDVPYREAVGTVQWTSLTTHPDISFDISTVARFLMNLGVMHWEAIKCIFQYLKGMHDLWLTYGGMERKLVGYADADGSMAEDRKAVSGYAFIIDGGAMSWSSKKQEIVSLSMTVSECVAAMHATKEALWLLCSLISEILSPATTLTILFSDNQSAIALI</sequence>
<gene>
    <name evidence="1" type="ORF">EW146_g9671</name>
</gene>
<name>A0A4S4L4T9_9AGAM</name>
<reference evidence="1 2" key="1">
    <citation type="submission" date="2019-02" db="EMBL/GenBank/DDBJ databases">
        <title>Genome sequencing of the rare red list fungi Bondarzewia mesenterica.</title>
        <authorList>
            <person name="Buettner E."/>
            <person name="Kellner H."/>
        </authorList>
    </citation>
    <scope>NUCLEOTIDE SEQUENCE [LARGE SCALE GENOMIC DNA]</scope>
    <source>
        <strain evidence="1 2">DSM 108281</strain>
    </source>
</reference>
<dbReference type="Proteomes" id="UP000310158">
    <property type="component" value="Unassembled WGS sequence"/>
</dbReference>
<keyword evidence="2" id="KW-1185">Reference proteome</keyword>
<evidence type="ECO:0000313" key="1">
    <source>
        <dbReference type="EMBL" id="THH06247.1"/>
    </source>
</evidence>
<dbReference type="EMBL" id="SGPL01000900">
    <property type="protein sequence ID" value="THH06247.1"/>
    <property type="molecule type" value="Genomic_DNA"/>
</dbReference>